<reference evidence="1 2" key="1">
    <citation type="journal article" date="2019" name="Sci. Rep.">
        <title>Orb-weaving spider Araneus ventricosus genome elucidates the spidroin gene catalogue.</title>
        <authorList>
            <person name="Kono N."/>
            <person name="Nakamura H."/>
            <person name="Ohtoshi R."/>
            <person name="Moran D.A.P."/>
            <person name="Shinohara A."/>
            <person name="Yoshida Y."/>
            <person name="Fujiwara M."/>
            <person name="Mori M."/>
            <person name="Tomita M."/>
            <person name="Arakawa K."/>
        </authorList>
    </citation>
    <scope>NUCLEOTIDE SEQUENCE [LARGE SCALE GENOMIC DNA]</scope>
</reference>
<dbReference type="EMBL" id="BGPR01020899">
    <property type="protein sequence ID" value="GBN85685.1"/>
    <property type="molecule type" value="Genomic_DNA"/>
</dbReference>
<evidence type="ECO:0000313" key="1">
    <source>
        <dbReference type="EMBL" id="GBN85685.1"/>
    </source>
</evidence>
<gene>
    <name evidence="1" type="ORF">AVEN_156695_1</name>
</gene>
<name>A0A4Y2SEK5_ARAVE</name>
<evidence type="ECO:0000313" key="2">
    <source>
        <dbReference type="Proteomes" id="UP000499080"/>
    </source>
</evidence>
<keyword evidence="2" id="KW-1185">Reference proteome</keyword>
<accession>A0A4Y2SEK5</accession>
<proteinExistence type="predicted"/>
<dbReference type="Proteomes" id="UP000499080">
    <property type="component" value="Unassembled WGS sequence"/>
</dbReference>
<comment type="caution">
    <text evidence="1">The sequence shown here is derived from an EMBL/GenBank/DDBJ whole genome shotgun (WGS) entry which is preliminary data.</text>
</comment>
<sequence>MECRKTPNIAKRMAEIIIFTHFCSDSSNDEEFEGFRCKKSELTDIMEALKNGCTKNSSLTKLEMPEIENWMNVDKNIPVTETLTEEGLIRKMMAPEEETNGIFSESDD</sequence>
<protein>
    <submittedName>
        <fullName evidence="1">Uncharacterized protein</fullName>
    </submittedName>
</protein>
<organism evidence="1 2">
    <name type="scientific">Araneus ventricosus</name>
    <name type="common">Orbweaver spider</name>
    <name type="synonym">Epeira ventricosa</name>
    <dbReference type="NCBI Taxonomy" id="182803"/>
    <lineage>
        <taxon>Eukaryota</taxon>
        <taxon>Metazoa</taxon>
        <taxon>Ecdysozoa</taxon>
        <taxon>Arthropoda</taxon>
        <taxon>Chelicerata</taxon>
        <taxon>Arachnida</taxon>
        <taxon>Araneae</taxon>
        <taxon>Araneomorphae</taxon>
        <taxon>Entelegynae</taxon>
        <taxon>Araneoidea</taxon>
        <taxon>Araneidae</taxon>
        <taxon>Araneus</taxon>
    </lineage>
</organism>
<dbReference type="AlphaFoldDB" id="A0A4Y2SEK5"/>